<reference evidence="3 4" key="1">
    <citation type="submission" date="2019-06" db="EMBL/GenBank/DDBJ databases">
        <title>Persicimonas caeni gen. nov., sp. nov., a predatory bacterium isolated from solar saltern.</title>
        <authorList>
            <person name="Wang S."/>
        </authorList>
    </citation>
    <scope>NUCLEOTIDE SEQUENCE [LARGE SCALE GENOMIC DNA]</scope>
    <source>
        <strain evidence="3 4">YN101</strain>
    </source>
</reference>
<accession>A0A4Y6Q056</accession>
<dbReference type="EMBL" id="CP041186">
    <property type="protein sequence ID" value="QDG53968.1"/>
    <property type="molecule type" value="Genomic_DNA"/>
</dbReference>
<organism evidence="3 4">
    <name type="scientific">Persicimonas caeni</name>
    <dbReference type="NCBI Taxonomy" id="2292766"/>
    <lineage>
        <taxon>Bacteria</taxon>
        <taxon>Deltaproteobacteria</taxon>
        <taxon>Bradymonadales</taxon>
        <taxon>Bradymonadaceae</taxon>
        <taxon>Persicimonas</taxon>
    </lineage>
</organism>
<feature type="region of interest" description="Disordered" evidence="1">
    <location>
        <begin position="558"/>
        <end position="586"/>
    </location>
</feature>
<keyword evidence="2" id="KW-0812">Transmembrane</keyword>
<keyword evidence="4" id="KW-1185">Reference proteome</keyword>
<protein>
    <recommendedName>
        <fullName evidence="5">DUF2194 domain-containing protein</fullName>
    </recommendedName>
</protein>
<dbReference type="AlphaFoldDB" id="A0A4Y6Q056"/>
<dbReference type="RefSeq" id="WP_141200418.1">
    <property type="nucleotide sequence ID" value="NZ_CP041186.1"/>
</dbReference>
<feature type="transmembrane region" description="Helical" evidence="2">
    <location>
        <begin position="12"/>
        <end position="31"/>
    </location>
</feature>
<evidence type="ECO:0000313" key="3">
    <source>
        <dbReference type="EMBL" id="QDG53968.1"/>
    </source>
</evidence>
<keyword evidence="2" id="KW-1133">Transmembrane helix</keyword>
<evidence type="ECO:0000256" key="1">
    <source>
        <dbReference type="SAM" id="MobiDB-lite"/>
    </source>
</evidence>
<keyword evidence="2" id="KW-0472">Membrane</keyword>
<gene>
    <name evidence="3" type="ORF">FIV42_25465</name>
</gene>
<evidence type="ECO:0000256" key="2">
    <source>
        <dbReference type="SAM" id="Phobius"/>
    </source>
</evidence>
<dbReference type="OrthoDB" id="505641at2"/>
<evidence type="ECO:0008006" key="5">
    <source>
        <dbReference type="Google" id="ProtNLM"/>
    </source>
</evidence>
<name>A0A4Y6Q056_PERCE</name>
<sequence length="663" mass="72529">MFESRRKQSAHTAYRALLWALVLIVATALYLDNSPFVLETDVETAEGMTITREANSDVLIVLDYEAIRNSGPDFEARDFSVAWINLFEQEIGPVSIATPQSLSMKVLEASRVVVLTSSVSDQVPDELLEKLRLHALDGNIIVVERPKGKLRDTFSANGRAGEREGQKLTYLRGLVDPYKQEMMGMPLSTEFVGSTAPRQGATTHLAIDGAPAIYAAPMGDGTAITVDFDFGQQMVALQQGRPSSDYEVDAPEGHTTPKTSALIMAPELHTNPVPYADLLERFIVHGVIGSYTPVPMFWPFPGGANGAIVALHEDTALGDGGGWMLDYETDKNGVSTLLSSVDSGLTASGAAIIQRMGGELGLSWKKEGTPHELLERVGIGEFQPLAQPVGLAAQLDELRETLPVNYVKTARITDSWWDEEWARPFELMAAQDIRVDTSYSPAPGAGYAFGTGFPFLVVNNEGQPLGMRELPVVYPTGVTEGPELAELISQSAAGHHQAITWAVDPEIFADYPDMERFEKWLGVFELAEQQNHIITNVLRFDQFLRSRRAGRIQSRVVRDAQLPRKRRPAPQAGDDAPDEVAEPSPESATLLRITVESKRRGMSITVPAKLDGKGFHLAKKGVNRIAGELVSGDVETLPAGLVGYKFRRIPLDAGFNTIDVYYR</sequence>
<evidence type="ECO:0000313" key="4">
    <source>
        <dbReference type="Proteomes" id="UP000315995"/>
    </source>
</evidence>
<proteinExistence type="predicted"/>
<dbReference type="Proteomes" id="UP000315995">
    <property type="component" value="Chromosome"/>
</dbReference>
<accession>A0A5B8YHV5</accession>